<reference evidence="1 2" key="1">
    <citation type="submission" date="2022-04" db="EMBL/GenBank/DDBJ databases">
        <title>Genome sequence of soybean root-associated Caulobacter segnis RL271.</title>
        <authorList>
            <person name="Longley R."/>
            <person name="Bonito G."/>
            <person name="Trigodet F."/>
            <person name="Crosson S."/>
            <person name="Fiebig A."/>
        </authorList>
    </citation>
    <scope>NUCLEOTIDE SEQUENCE [LARGE SCALE GENOMIC DNA]</scope>
    <source>
        <strain evidence="1 2">RL271</strain>
    </source>
</reference>
<gene>
    <name evidence="1" type="ORF">MZV50_17745</name>
</gene>
<organism evidence="1 2">
    <name type="scientific">Caulobacter segnis</name>
    <dbReference type="NCBI Taxonomy" id="88688"/>
    <lineage>
        <taxon>Bacteria</taxon>
        <taxon>Pseudomonadati</taxon>
        <taxon>Pseudomonadota</taxon>
        <taxon>Alphaproteobacteria</taxon>
        <taxon>Caulobacterales</taxon>
        <taxon>Caulobacteraceae</taxon>
        <taxon>Caulobacter</taxon>
    </lineage>
</organism>
<name>A0ABY4ZPW0_9CAUL</name>
<protein>
    <submittedName>
        <fullName evidence="1">Uncharacterized protein</fullName>
    </submittedName>
</protein>
<sequence length="232" mass="25356">MAWRAGTLVFLASHPGGRRMDLVLHIFKGQWTNHAAWIVNGAYFSFHPSKSLVADLGSRELPLPAGVAQGQVRAFEPEFRSPDADEALFGAAAETIALEGLKVARAGQMADDFFQLKMPYILWDPGQVGVINCVTSSILILNAALPCDLPVAWNAKWGDIFRRLRVSAVQGGNWAHDAIVRPEPNLMHVHHLAELARDWADEVAQTEVDWVRGALPSPGPLATSPINDDPEI</sequence>
<dbReference type="Proteomes" id="UP001057520">
    <property type="component" value="Chromosome"/>
</dbReference>
<evidence type="ECO:0000313" key="1">
    <source>
        <dbReference type="EMBL" id="USQ94419.1"/>
    </source>
</evidence>
<accession>A0ABY4ZPW0</accession>
<evidence type="ECO:0000313" key="2">
    <source>
        <dbReference type="Proteomes" id="UP001057520"/>
    </source>
</evidence>
<proteinExistence type="predicted"/>
<keyword evidence="2" id="KW-1185">Reference proteome</keyword>
<dbReference type="EMBL" id="CP096040">
    <property type="protein sequence ID" value="USQ94419.1"/>
    <property type="molecule type" value="Genomic_DNA"/>
</dbReference>